<dbReference type="AlphaFoldDB" id="A0A0H2ZWE4"/>
<dbReference type="InterPro" id="IPR022002">
    <property type="entry name" value="ChsH2_Znr"/>
</dbReference>
<dbReference type="InterPro" id="IPR052513">
    <property type="entry name" value="Thioester_dehydratase-like"/>
</dbReference>
<dbReference type="PANTHER" id="PTHR34075">
    <property type="entry name" value="BLR3430 PROTEIN"/>
    <property type="match status" value="1"/>
</dbReference>
<dbReference type="InterPro" id="IPR002878">
    <property type="entry name" value="ChsH2_C"/>
</dbReference>
<dbReference type="RefSeq" id="WP_011723578.1">
    <property type="nucleotide sequence ID" value="NC_008595.1"/>
</dbReference>
<proteinExistence type="predicted"/>
<sequence>MSDAMPGLPAPLPDATTRGYWNAAASGEFVIQRCTECGTDRHPPTEVCYSCGALDWAWRTHTGNGSVYSYTWADRPVVPALAALGVYNVSVVELHDTIGVVRILSRVTDIERHELRIGLEVEVHFDSASADTALPVFRPRQQEVSS</sequence>
<dbReference type="SUPFAM" id="SSF50249">
    <property type="entry name" value="Nucleic acid-binding proteins"/>
    <property type="match status" value="1"/>
</dbReference>
<gene>
    <name evidence="3" type="ordered locus">MAV_0476</name>
</gene>
<dbReference type="KEGG" id="mav:MAV_0476"/>
<dbReference type="PANTHER" id="PTHR34075:SF5">
    <property type="entry name" value="BLR3430 PROTEIN"/>
    <property type="match status" value="1"/>
</dbReference>
<evidence type="ECO:0000313" key="3">
    <source>
        <dbReference type="EMBL" id="ABK66889.1"/>
    </source>
</evidence>
<evidence type="ECO:0008006" key="5">
    <source>
        <dbReference type="Google" id="ProtNLM"/>
    </source>
</evidence>
<evidence type="ECO:0000313" key="4">
    <source>
        <dbReference type="Proteomes" id="UP000001574"/>
    </source>
</evidence>
<dbReference type="InterPro" id="IPR012340">
    <property type="entry name" value="NA-bd_OB-fold"/>
</dbReference>
<dbReference type="HOGENOM" id="CLU_119412_1_1_11"/>
<feature type="domain" description="ChsH2 rubredoxin-like zinc ribbon" evidence="2">
    <location>
        <begin position="21"/>
        <end position="55"/>
    </location>
</feature>
<name>A0A0H2ZWE4_MYCA1</name>
<dbReference type="Pfam" id="PF12172">
    <property type="entry name" value="zf-ChsH2"/>
    <property type="match status" value="1"/>
</dbReference>
<evidence type="ECO:0000259" key="2">
    <source>
        <dbReference type="Pfam" id="PF12172"/>
    </source>
</evidence>
<accession>A0A0H2ZWE4</accession>
<dbReference type="Pfam" id="PF01796">
    <property type="entry name" value="OB_ChsH2_C"/>
    <property type="match status" value="1"/>
</dbReference>
<dbReference type="EMBL" id="CP000479">
    <property type="protein sequence ID" value="ABK66889.1"/>
    <property type="molecule type" value="Genomic_DNA"/>
</dbReference>
<evidence type="ECO:0000259" key="1">
    <source>
        <dbReference type="Pfam" id="PF01796"/>
    </source>
</evidence>
<organism evidence="3 4">
    <name type="scientific">Mycobacterium avium (strain 104)</name>
    <dbReference type="NCBI Taxonomy" id="243243"/>
    <lineage>
        <taxon>Bacteria</taxon>
        <taxon>Bacillati</taxon>
        <taxon>Actinomycetota</taxon>
        <taxon>Actinomycetes</taxon>
        <taxon>Mycobacteriales</taxon>
        <taxon>Mycobacteriaceae</taxon>
        <taxon>Mycobacterium</taxon>
        <taxon>Mycobacterium avium complex (MAC)</taxon>
    </lineage>
</organism>
<dbReference type="Proteomes" id="UP000001574">
    <property type="component" value="Chromosome"/>
</dbReference>
<protein>
    <recommendedName>
        <fullName evidence="5">DNA-binding protein</fullName>
    </recommendedName>
</protein>
<reference evidence="3 4" key="1">
    <citation type="submission" date="2006-10" db="EMBL/GenBank/DDBJ databases">
        <authorList>
            <person name="Fleischmann R.D."/>
            <person name="Dodson R.J."/>
            <person name="Haft D.H."/>
            <person name="Merkel J.S."/>
            <person name="Nelson W.C."/>
            <person name="Fraser C.M."/>
        </authorList>
    </citation>
    <scope>NUCLEOTIDE SEQUENCE [LARGE SCALE GENOMIC DNA]</scope>
    <source>
        <strain evidence="3 4">104</strain>
    </source>
</reference>
<feature type="domain" description="ChsH2 C-terminal OB-fold" evidence="1">
    <location>
        <begin position="58"/>
        <end position="126"/>
    </location>
</feature>